<comment type="subunit">
    <text evidence="9">Monomer.</text>
</comment>
<keyword evidence="3" id="KW-0479">Metal-binding</keyword>
<feature type="domain" description="Aminoacyl-tRNA synthetase class I anticodon-binding" evidence="11">
    <location>
        <begin position="346"/>
        <end position="491"/>
    </location>
</feature>
<dbReference type="GO" id="GO:0005524">
    <property type="term" value="F:ATP binding"/>
    <property type="evidence" value="ECO:0007669"/>
    <property type="project" value="UniProtKB-UniRule"/>
</dbReference>
<feature type="short sequence motif" description="'HIGH' region" evidence="9">
    <location>
        <begin position="12"/>
        <end position="22"/>
    </location>
</feature>
<dbReference type="PRINTS" id="PR00987">
    <property type="entry name" value="TRNASYNTHGLU"/>
</dbReference>
<keyword evidence="2 9" id="KW-0436">Ligase</keyword>
<dbReference type="GO" id="GO:0005829">
    <property type="term" value="C:cytosol"/>
    <property type="evidence" value="ECO:0007669"/>
    <property type="project" value="TreeGrafter"/>
</dbReference>
<dbReference type="KEGG" id="pmet:G4Y79_18320"/>
<evidence type="ECO:0000256" key="1">
    <source>
        <dbReference type="ARBA" id="ARBA00007894"/>
    </source>
</evidence>
<dbReference type="InterPro" id="IPR001412">
    <property type="entry name" value="aa-tRNA-synth_I_CS"/>
</dbReference>
<comment type="catalytic activity">
    <reaction evidence="9">
        <text>tRNA(Glu) + L-glutamate + ATP = L-glutamyl-tRNA(Glu) + AMP + diphosphate</text>
        <dbReference type="Rhea" id="RHEA:23540"/>
        <dbReference type="Rhea" id="RHEA-COMP:9663"/>
        <dbReference type="Rhea" id="RHEA-COMP:9680"/>
        <dbReference type="ChEBI" id="CHEBI:29985"/>
        <dbReference type="ChEBI" id="CHEBI:30616"/>
        <dbReference type="ChEBI" id="CHEBI:33019"/>
        <dbReference type="ChEBI" id="CHEBI:78442"/>
        <dbReference type="ChEBI" id="CHEBI:78520"/>
        <dbReference type="ChEBI" id="CHEBI:456215"/>
        <dbReference type="EC" id="6.1.1.17"/>
    </reaction>
</comment>
<reference evidence="12 13" key="1">
    <citation type="submission" date="2020-02" db="EMBL/GenBank/DDBJ databases">
        <authorList>
            <person name="Zheng R.K."/>
            <person name="Sun C.M."/>
        </authorList>
    </citation>
    <scope>NUCLEOTIDE SEQUENCE [LARGE SCALE GENOMIC DNA]</scope>
    <source>
        <strain evidence="13">rifampicinis</strain>
    </source>
</reference>
<dbReference type="EC" id="6.1.1.17" evidence="9"/>
<dbReference type="Pfam" id="PF00749">
    <property type="entry name" value="tRNA-synt_1c"/>
    <property type="match status" value="1"/>
</dbReference>
<feature type="domain" description="Glutamyl/glutaminyl-tRNA synthetase class Ib catalytic" evidence="10">
    <location>
        <begin position="6"/>
        <end position="332"/>
    </location>
</feature>
<evidence type="ECO:0000256" key="8">
    <source>
        <dbReference type="ARBA" id="ARBA00023146"/>
    </source>
</evidence>
<evidence type="ECO:0000256" key="5">
    <source>
        <dbReference type="ARBA" id="ARBA00022833"/>
    </source>
</evidence>
<dbReference type="InterPro" id="IPR033910">
    <property type="entry name" value="GluRS_core"/>
</dbReference>
<evidence type="ECO:0000259" key="10">
    <source>
        <dbReference type="Pfam" id="PF00749"/>
    </source>
</evidence>
<keyword evidence="9" id="KW-0963">Cytoplasm</keyword>
<dbReference type="SUPFAM" id="SSF48163">
    <property type="entry name" value="An anticodon-binding domain of class I aminoacyl-tRNA synthetases"/>
    <property type="match status" value="1"/>
</dbReference>
<dbReference type="GO" id="GO:0000049">
    <property type="term" value="F:tRNA binding"/>
    <property type="evidence" value="ECO:0007669"/>
    <property type="project" value="InterPro"/>
</dbReference>
<keyword evidence="13" id="KW-1185">Reference proteome</keyword>
<name>A0A7S8ICJ9_9CHLR</name>
<proteinExistence type="inferred from homology"/>
<dbReference type="GO" id="GO:0004818">
    <property type="term" value="F:glutamate-tRNA ligase activity"/>
    <property type="evidence" value="ECO:0007669"/>
    <property type="project" value="UniProtKB-UniRule"/>
</dbReference>
<gene>
    <name evidence="9" type="primary">gltX</name>
    <name evidence="12" type="ORF">G4Y79_18320</name>
</gene>
<keyword evidence="5" id="KW-0862">Zinc</keyword>
<keyword evidence="6 9" id="KW-0067">ATP-binding</keyword>
<keyword evidence="4 9" id="KW-0547">Nucleotide-binding</keyword>
<dbReference type="InterPro" id="IPR045462">
    <property type="entry name" value="aa-tRNA-synth_I_cd-bd"/>
</dbReference>
<feature type="short sequence motif" description="'KMSKS' region" evidence="9">
    <location>
        <begin position="254"/>
        <end position="258"/>
    </location>
</feature>
<dbReference type="HAMAP" id="MF_00022">
    <property type="entry name" value="Glu_tRNA_synth_type1"/>
    <property type="match status" value="1"/>
</dbReference>
<evidence type="ECO:0000256" key="2">
    <source>
        <dbReference type="ARBA" id="ARBA00022598"/>
    </source>
</evidence>
<dbReference type="SUPFAM" id="SSF52374">
    <property type="entry name" value="Nucleotidylyl transferase"/>
    <property type="match status" value="1"/>
</dbReference>
<dbReference type="GO" id="GO:0006424">
    <property type="term" value="P:glutamyl-tRNA aminoacylation"/>
    <property type="evidence" value="ECO:0007669"/>
    <property type="project" value="UniProtKB-UniRule"/>
</dbReference>
<dbReference type="FunFam" id="3.40.50.620:FF:000045">
    <property type="entry name" value="Glutamate--tRNA ligase, mitochondrial"/>
    <property type="match status" value="1"/>
</dbReference>
<dbReference type="AlphaFoldDB" id="A0A7S8ICJ9"/>
<comment type="function">
    <text evidence="9">Catalyzes the attachment of glutamate to tRNA(Glu) in a two-step reaction: glutamate is first activated by ATP to form Glu-AMP and then transferred to the acceptor end of tRNA(Glu).</text>
</comment>
<dbReference type="PROSITE" id="PS00178">
    <property type="entry name" value="AA_TRNA_LIGASE_I"/>
    <property type="match status" value="1"/>
</dbReference>
<evidence type="ECO:0000256" key="7">
    <source>
        <dbReference type="ARBA" id="ARBA00022917"/>
    </source>
</evidence>
<evidence type="ECO:0000313" key="13">
    <source>
        <dbReference type="Proteomes" id="UP000594468"/>
    </source>
</evidence>
<dbReference type="Gene3D" id="3.40.50.620">
    <property type="entry name" value="HUPs"/>
    <property type="match status" value="1"/>
</dbReference>
<dbReference type="EMBL" id="CP062983">
    <property type="protein sequence ID" value="QPC81630.1"/>
    <property type="molecule type" value="Genomic_DNA"/>
</dbReference>
<dbReference type="InterPro" id="IPR049940">
    <property type="entry name" value="GluQ/Sye"/>
</dbReference>
<comment type="similarity">
    <text evidence="1 9">Belongs to the class-I aminoacyl-tRNA synthetase family. Glutamate--tRNA ligase type 1 subfamily.</text>
</comment>
<evidence type="ECO:0000259" key="11">
    <source>
        <dbReference type="Pfam" id="PF19269"/>
    </source>
</evidence>
<comment type="subcellular location">
    <subcellularLocation>
        <location evidence="9">Cytoplasm</location>
    </subcellularLocation>
</comment>
<organism evidence="12 13">
    <name type="scientific">Phototrophicus methaneseepsis</name>
    <dbReference type="NCBI Taxonomy" id="2710758"/>
    <lineage>
        <taxon>Bacteria</taxon>
        <taxon>Bacillati</taxon>
        <taxon>Chloroflexota</taxon>
        <taxon>Candidatus Thermofontia</taxon>
        <taxon>Phototrophicales</taxon>
        <taxon>Phototrophicaceae</taxon>
        <taxon>Phototrophicus</taxon>
    </lineage>
</organism>
<keyword evidence="7 9" id="KW-0648">Protein biosynthesis</keyword>
<accession>A0A7S8ICJ9</accession>
<dbReference type="Gene3D" id="1.10.10.350">
    <property type="match status" value="1"/>
</dbReference>
<sequence length="496" mass="56196">MSDKPVRTRFAPSPTGPMHIGNLRQAVFGWLYARHNGGQFILRIEDTDQKRFVEGSLEYITGALRWLGADYDEGPDVDGPYGPYIQSERLELYQKWANWLVENDLAYKCFCTSERLEKVNAEKRARHEPPGYDRHCRTLTPEEIAAKEAEGLPYVIRFKMPLEGTTTGHDIILGDVEFPNDSLQDAVILKSDGFPTYHLAHIVDDHLMEISHVTRGNEWLPSFPLHINIWQAFGWEMPQFAHLPLILNPNGKGKLSKRKEAFNDSGQKVLIKVSEYIDAGYLPEAVMNFLANIGWNFGDDKEIFTVEEAIERFDLKDVNPANAAFPVEKLDWLNGHYIREKDPSDLAQLLVPVVAKAGLNADPELVAKVTPVSQTRIKTLNEFIDLAGFFFEDWTQFEAPDADMLIQKKMDAAGTKRCLEASIACLASIDNFEHSALYETFKELAQELDVKNGQLFGTLRVALTGQTISTPTFETMEILGKDETLRRLELALKKFD</sequence>
<keyword evidence="8 9" id="KW-0030">Aminoacyl-tRNA synthetase</keyword>
<evidence type="ECO:0000256" key="9">
    <source>
        <dbReference type="HAMAP-Rule" id="MF_00022"/>
    </source>
</evidence>
<dbReference type="InterPro" id="IPR008925">
    <property type="entry name" value="aa_tRNA-synth_I_cd-bd_sf"/>
</dbReference>
<evidence type="ECO:0000256" key="6">
    <source>
        <dbReference type="ARBA" id="ARBA00022840"/>
    </source>
</evidence>
<evidence type="ECO:0000256" key="3">
    <source>
        <dbReference type="ARBA" id="ARBA00022723"/>
    </source>
</evidence>
<dbReference type="InterPro" id="IPR004527">
    <property type="entry name" value="Glu-tRNA-ligase_bac/mito"/>
</dbReference>
<dbReference type="InterPro" id="IPR020751">
    <property type="entry name" value="aa-tRNA-synth_I_codon-bd_sub2"/>
</dbReference>
<evidence type="ECO:0000313" key="12">
    <source>
        <dbReference type="EMBL" id="QPC81630.1"/>
    </source>
</evidence>
<dbReference type="Pfam" id="PF19269">
    <property type="entry name" value="Anticodon_2"/>
    <property type="match status" value="1"/>
</dbReference>
<dbReference type="PANTHER" id="PTHR43311:SF2">
    <property type="entry name" value="GLUTAMATE--TRNA LIGASE, MITOCHONDRIAL-RELATED"/>
    <property type="match status" value="1"/>
</dbReference>
<dbReference type="InterPro" id="IPR020058">
    <property type="entry name" value="Glu/Gln-tRNA-synth_Ib_cat-dom"/>
</dbReference>
<dbReference type="InterPro" id="IPR014729">
    <property type="entry name" value="Rossmann-like_a/b/a_fold"/>
</dbReference>
<dbReference type="Proteomes" id="UP000594468">
    <property type="component" value="Chromosome"/>
</dbReference>
<dbReference type="NCBIfam" id="TIGR00464">
    <property type="entry name" value="gltX_bact"/>
    <property type="match status" value="1"/>
</dbReference>
<protein>
    <recommendedName>
        <fullName evidence="9">Glutamate--tRNA ligase</fullName>
        <ecNumber evidence="9">6.1.1.17</ecNumber>
    </recommendedName>
    <alternativeName>
        <fullName evidence="9">Glutamyl-tRNA synthetase</fullName>
        <shortName evidence="9">GluRS</shortName>
    </alternativeName>
</protein>
<evidence type="ECO:0000256" key="4">
    <source>
        <dbReference type="ARBA" id="ARBA00022741"/>
    </source>
</evidence>
<dbReference type="RefSeq" id="WP_195169701.1">
    <property type="nucleotide sequence ID" value="NZ_CP062983.1"/>
</dbReference>
<comment type="caution">
    <text evidence="9">Lacks conserved residue(s) required for the propagation of feature annotation.</text>
</comment>
<dbReference type="PANTHER" id="PTHR43311">
    <property type="entry name" value="GLUTAMATE--TRNA LIGASE"/>
    <property type="match status" value="1"/>
</dbReference>
<dbReference type="GO" id="GO:0008270">
    <property type="term" value="F:zinc ion binding"/>
    <property type="evidence" value="ECO:0007669"/>
    <property type="project" value="InterPro"/>
</dbReference>
<dbReference type="InterPro" id="IPR000924">
    <property type="entry name" value="Glu/Gln-tRNA-synth"/>
</dbReference>
<feature type="binding site" evidence="9">
    <location>
        <position position="257"/>
    </location>
    <ligand>
        <name>ATP</name>
        <dbReference type="ChEBI" id="CHEBI:30616"/>
    </ligand>
</feature>
<dbReference type="CDD" id="cd00808">
    <property type="entry name" value="GluRS_core"/>
    <property type="match status" value="1"/>
</dbReference>